<evidence type="ECO:0000256" key="3">
    <source>
        <dbReference type="ARBA" id="ARBA00022448"/>
    </source>
</evidence>
<evidence type="ECO:0000256" key="5">
    <source>
        <dbReference type="ARBA" id="ARBA00022737"/>
    </source>
</evidence>
<keyword evidence="4" id="KW-1003">Cell membrane</keyword>
<keyword evidence="8" id="KW-1278">Translocase</keyword>
<feature type="domain" description="ABC transporter" evidence="11">
    <location>
        <begin position="5"/>
        <end position="244"/>
    </location>
</feature>
<dbReference type="PROSITE" id="PS50893">
    <property type="entry name" value="ABC_TRANSPORTER_2"/>
    <property type="match status" value="2"/>
</dbReference>
<reference evidence="12 13" key="1">
    <citation type="submission" date="2015-09" db="EMBL/GenBank/DDBJ databases">
        <authorList>
            <consortium name="Pathogen Informatics"/>
        </authorList>
    </citation>
    <scope>NUCLEOTIDE SEQUENCE [LARGE SCALE GENOMIC DNA]</scope>
    <source>
        <strain evidence="12 13">2789STDY5834970</strain>
    </source>
</reference>
<sequence length="467" mass="51046">MRTLVESNNVSFAYQNSTEPALQDISLRIRPGECVLFCGRSGCGKTTFSRLLNGLAPMFYPGELTGSCTVSDLLAGSAAIEQYVPLVGSVFQNPKTQYFNVDTTAELAFPCENSGMPPTAIRQRVQEVVAQFHLEALMDRSVFKISGGEKQRVAFAAACMLGPKLLVLDEPTSNLDAGAIRQLHDMIAAMKQVGMTIVLAEHRLAWVQDVVDRYFFFEAGQLTAVWTAADFAALPETTLQNAGLRARDLTACREKLRQKTTMQCTGVPILEVQNLTLGYHRRNLIRALPDMSFAAGEIVGLMGHNGIGKSTLAKTLCGLMEPLGGQILWEGKTANARTRLHKSFLVMQDVNYQLFSDSVREEILLGAAHPKLVDTVMQALGLNGLADRHPMSLSGGQKQRVVVAAAMLSDKPLILLDEPTSGLDRGNMEQVGRLLQQLKTQGKTIVVITHDEELAADWCDRIIALQD</sequence>
<evidence type="ECO:0000256" key="4">
    <source>
        <dbReference type="ARBA" id="ARBA00022475"/>
    </source>
</evidence>
<comment type="subcellular location">
    <subcellularLocation>
        <location evidence="1">Cell membrane</location>
        <topology evidence="1">Peripheral membrane protein</topology>
    </subcellularLocation>
</comment>
<keyword evidence="3" id="KW-0813">Transport</keyword>
<dbReference type="InterPro" id="IPR050095">
    <property type="entry name" value="ECF_ABC_transporter_ATP-bd"/>
</dbReference>
<dbReference type="EC" id="3.6.3.-" evidence="12"/>
<dbReference type="PROSITE" id="PS00211">
    <property type="entry name" value="ABC_TRANSPORTER_1"/>
    <property type="match status" value="1"/>
</dbReference>
<dbReference type="InterPro" id="IPR015856">
    <property type="entry name" value="ABC_transpr_CbiO/EcfA_su"/>
</dbReference>
<dbReference type="Gene3D" id="3.40.50.300">
    <property type="entry name" value="P-loop containing nucleotide triphosphate hydrolases"/>
    <property type="match status" value="2"/>
</dbReference>
<dbReference type="InterPro" id="IPR003593">
    <property type="entry name" value="AAA+_ATPase"/>
</dbReference>
<dbReference type="CDD" id="cd03226">
    <property type="entry name" value="ABC_cobalt_CbiO_domain2"/>
    <property type="match status" value="1"/>
</dbReference>
<feature type="domain" description="ABC transporter" evidence="11">
    <location>
        <begin position="270"/>
        <end position="467"/>
    </location>
</feature>
<dbReference type="PANTHER" id="PTHR43553">
    <property type="entry name" value="HEAVY METAL TRANSPORTER"/>
    <property type="match status" value="1"/>
</dbReference>
<protein>
    <submittedName>
        <fullName evidence="12">Putative HMP/thiamine import ATP-binding protein YkoD</fullName>
        <ecNumber evidence="12">3.6.3.-</ecNumber>
    </submittedName>
</protein>
<dbReference type="GO" id="GO:0016887">
    <property type="term" value="F:ATP hydrolysis activity"/>
    <property type="evidence" value="ECO:0007669"/>
    <property type="project" value="InterPro"/>
</dbReference>
<evidence type="ECO:0000256" key="7">
    <source>
        <dbReference type="ARBA" id="ARBA00022840"/>
    </source>
</evidence>
<dbReference type="GO" id="GO:0005524">
    <property type="term" value="F:ATP binding"/>
    <property type="evidence" value="ECO:0007669"/>
    <property type="project" value="UniProtKB-KW"/>
</dbReference>
<evidence type="ECO:0000259" key="11">
    <source>
        <dbReference type="PROSITE" id="PS50893"/>
    </source>
</evidence>
<evidence type="ECO:0000313" key="13">
    <source>
        <dbReference type="Proteomes" id="UP000095649"/>
    </source>
</evidence>
<accession>A0A173V9V9</accession>
<dbReference type="InterPro" id="IPR003439">
    <property type="entry name" value="ABC_transporter-like_ATP-bd"/>
</dbReference>
<keyword evidence="9" id="KW-0472">Membrane</keyword>
<evidence type="ECO:0000256" key="2">
    <source>
        <dbReference type="ARBA" id="ARBA00005417"/>
    </source>
</evidence>
<evidence type="ECO:0000256" key="10">
    <source>
        <dbReference type="ARBA" id="ARBA00025157"/>
    </source>
</evidence>
<dbReference type="PANTHER" id="PTHR43553:SF23">
    <property type="entry name" value="ABC TRANSPORTER ATP-BINDING COMPONENT"/>
    <property type="match status" value="1"/>
</dbReference>
<dbReference type="RefSeq" id="WP_207642887.1">
    <property type="nucleotide sequence ID" value="NZ_CYXN01000043.1"/>
</dbReference>
<proteinExistence type="inferred from homology"/>
<comment type="function">
    <text evidence="10">Probably part of an ABC transporter complex. Responsible for energy coupling to the transport system.</text>
</comment>
<name>A0A173V9V9_9FIRM</name>
<keyword evidence="7 12" id="KW-0067">ATP-binding</keyword>
<dbReference type="SUPFAM" id="SSF52540">
    <property type="entry name" value="P-loop containing nucleoside triphosphate hydrolases"/>
    <property type="match status" value="2"/>
</dbReference>
<evidence type="ECO:0000256" key="1">
    <source>
        <dbReference type="ARBA" id="ARBA00004202"/>
    </source>
</evidence>
<dbReference type="InterPro" id="IPR027417">
    <property type="entry name" value="P-loop_NTPase"/>
</dbReference>
<organism evidence="12 13">
    <name type="scientific">Faecalibacterium prausnitzii</name>
    <dbReference type="NCBI Taxonomy" id="853"/>
    <lineage>
        <taxon>Bacteria</taxon>
        <taxon>Bacillati</taxon>
        <taxon>Bacillota</taxon>
        <taxon>Clostridia</taxon>
        <taxon>Eubacteriales</taxon>
        <taxon>Oscillospiraceae</taxon>
        <taxon>Faecalibacterium</taxon>
    </lineage>
</organism>
<evidence type="ECO:0000256" key="8">
    <source>
        <dbReference type="ARBA" id="ARBA00022967"/>
    </source>
</evidence>
<keyword evidence="5" id="KW-0677">Repeat</keyword>
<evidence type="ECO:0000256" key="9">
    <source>
        <dbReference type="ARBA" id="ARBA00023136"/>
    </source>
</evidence>
<dbReference type="GO" id="GO:0042626">
    <property type="term" value="F:ATPase-coupled transmembrane transporter activity"/>
    <property type="evidence" value="ECO:0007669"/>
    <property type="project" value="TreeGrafter"/>
</dbReference>
<evidence type="ECO:0000313" key="12">
    <source>
        <dbReference type="EMBL" id="CUN23834.1"/>
    </source>
</evidence>
<dbReference type="Proteomes" id="UP000095649">
    <property type="component" value="Unassembled WGS sequence"/>
</dbReference>
<dbReference type="EMBL" id="CYXN01000043">
    <property type="protein sequence ID" value="CUN23834.1"/>
    <property type="molecule type" value="Genomic_DNA"/>
</dbReference>
<dbReference type="Pfam" id="PF00005">
    <property type="entry name" value="ABC_tran"/>
    <property type="match status" value="2"/>
</dbReference>
<dbReference type="SMART" id="SM00382">
    <property type="entry name" value="AAA"/>
    <property type="match status" value="2"/>
</dbReference>
<evidence type="ECO:0000256" key="6">
    <source>
        <dbReference type="ARBA" id="ARBA00022741"/>
    </source>
</evidence>
<dbReference type="GO" id="GO:0043190">
    <property type="term" value="C:ATP-binding cassette (ABC) transporter complex"/>
    <property type="evidence" value="ECO:0007669"/>
    <property type="project" value="TreeGrafter"/>
</dbReference>
<keyword evidence="12" id="KW-0378">Hydrolase</keyword>
<dbReference type="InterPro" id="IPR017871">
    <property type="entry name" value="ABC_transporter-like_CS"/>
</dbReference>
<keyword evidence="6" id="KW-0547">Nucleotide-binding</keyword>
<comment type="similarity">
    <text evidence="2">Belongs to the ABC transporter superfamily.</text>
</comment>
<dbReference type="CDD" id="cd03225">
    <property type="entry name" value="ABC_cobalt_CbiO_domain1"/>
    <property type="match status" value="1"/>
</dbReference>
<gene>
    <name evidence="12" type="primary">ykoD_3</name>
    <name evidence="12" type="ORF">ERS852582_02705</name>
</gene>
<dbReference type="AlphaFoldDB" id="A0A173V9V9"/>